<evidence type="ECO:0000256" key="1">
    <source>
        <dbReference type="ARBA" id="ARBA00004651"/>
    </source>
</evidence>
<proteinExistence type="predicted"/>
<evidence type="ECO:0000256" key="6">
    <source>
        <dbReference type="SAM" id="Phobius"/>
    </source>
</evidence>
<keyword evidence="2" id="KW-1003">Cell membrane</keyword>
<keyword evidence="5 6" id="KW-0472">Membrane</keyword>
<evidence type="ECO:0000256" key="4">
    <source>
        <dbReference type="ARBA" id="ARBA00022989"/>
    </source>
</evidence>
<name>A0ABX7GUW9_9GAMM</name>
<dbReference type="RefSeq" id="WP_188795540.1">
    <property type="nucleotide sequence ID" value="NZ_BMIZ01000001.1"/>
</dbReference>
<dbReference type="Pfam" id="PF12704">
    <property type="entry name" value="MacB_PCD"/>
    <property type="match status" value="1"/>
</dbReference>
<evidence type="ECO:0000259" key="7">
    <source>
        <dbReference type="Pfam" id="PF02687"/>
    </source>
</evidence>
<evidence type="ECO:0000313" key="9">
    <source>
        <dbReference type="EMBL" id="QRN53547.1"/>
    </source>
</evidence>
<evidence type="ECO:0000313" key="10">
    <source>
        <dbReference type="Proteomes" id="UP000663181"/>
    </source>
</evidence>
<feature type="transmembrane region" description="Helical" evidence="6">
    <location>
        <begin position="401"/>
        <end position="419"/>
    </location>
</feature>
<feature type="transmembrane region" description="Helical" evidence="6">
    <location>
        <begin position="352"/>
        <end position="381"/>
    </location>
</feature>
<evidence type="ECO:0000259" key="8">
    <source>
        <dbReference type="Pfam" id="PF12704"/>
    </source>
</evidence>
<dbReference type="InterPro" id="IPR003838">
    <property type="entry name" value="ABC3_permease_C"/>
</dbReference>
<comment type="subcellular location">
    <subcellularLocation>
        <location evidence="1">Cell membrane</location>
        <topology evidence="1">Multi-pass membrane protein</topology>
    </subcellularLocation>
</comment>
<evidence type="ECO:0000256" key="3">
    <source>
        <dbReference type="ARBA" id="ARBA00022692"/>
    </source>
</evidence>
<evidence type="ECO:0000256" key="2">
    <source>
        <dbReference type="ARBA" id="ARBA00022475"/>
    </source>
</evidence>
<dbReference type="InterPro" id="IPR025857">
    <property type="entry name" value="MacB_PCD"/>
</dbReference>
<protein>
    <submittedName>
        <fullName evidence="9">ABC transporter permease</fullName>
    </submittedName>
</protein>
<evidence type="ECO:0000256" key="5">
    <source>
        <dbReference type="ARBA" id="ARBA00023136"/>
    </source>
</evidence>
<feature type="domain" description="ABC3 transporter permease C-terminal" evidence="7">
    <location>
        <begin position="313"/>
        <end position="429"/>
    </location>
</feature>
<organism evidence="9 10">
    <name type="scientific">Dyella caseinilytica</name>
    <dbReference type="NCBI Taxonomy" id="1849581"/>
    <lineage>
        <taxon>Bacteria</taxon>
        <taxon>Pseudomonadati</taxon>
        <taxon>Pseudomonadota</taxon>
        <taxon>Gammaproteobacteria</taxon>
        <taxon>Lysobacterales</taxon>
        <taxon>Rhodanobacteraceae</taxon>
        <taxon>Dyella</taxon>
    </lineage>
</organism>
<feature type="domain" description="MacB-like periplasmic core" evidence="8">
    <location>
        <begin position="20"/>
        <end position="220"/>
    </location>
</feature>
<feature type="transmembrane region" description="Helical" evidence="6">
    <location>
        <begin position="21"/>
        <end position="41"/>
    </location>
</feature>
<keyword evidence="4 6" id="KW-1133">Transmembrane helix</keyword>
<keyword evidence="3 6" id="KW-0812">Transmembrane</keyword>
<gene>
    <name evidence="9" type="ORF">ISN74_19395</name>
</gene>
<dbReference type="InterPro" id="IPR050250">
    <property type="entry name" value="Macrolide_Exporter_MacB"/>
</dbReference>
<keyword evidence="10" id="KW-1185">Reference proteome</keyword>
<sequence length="436" mass="48532">MFVYYFQLGMRSLRHNPVLTALMVIAIGVGVAASMTAYSVFRIVSGNPIPEKASQLYAVQIDNYGPQHNEKGEPPDEMDYTDALALQRTHKAIRETSLYPVLLSVIPSNPDLRPIRSDTYAMSADAFQMFDIPFLYGRGWSASDDQNRTPVVVIGRALNERLFHGANSVGQEINLNGYEYRITGVIDRWDPQPRFFDPISVGPFGDPIQLFIPMSRAIDQQLITAGHTDCPVENYGGGWDALLHSDCVWLLHWVELPSAADARAYRQYLQDYASEQRRAGRFEWPPNIRLRNVTQWLDYEHVVPPETSLSLYISLGFLLICLVNTVGLLLAKFLRRAPEIGVRRALGASRRTIYAQFLLEGAAIGLAGGVLGLVLTGLGVWSISLIFDAQIARLATVDLKLMALTLCVAVLAAVLAALYPTWRAAKVQPAWQLKIN</sequence>
<dbReference type="EMBL" id="CP064030">
    <property type="protein sequence ID" value="QRN53547.1"/>
    <property type="molecule type" value="Genomic_DNA"/>
</dbReference>
<dbReference type="Pfam" id="PF02687">
    <property type="entry name" value="FtsX"/>
    <property type="match status" value="1"/>
</dbReference>
<dbReference type="Proteomes" id="UP000663181">
    <property type="component" value="Chromosome"/>
</dbReference>
<accession>A0ABX7GUW9</accession>
<reference evidence="9 10" key="1">
    <citation type="submission" date="2020-10" db="EMBL/GenBank/DDBJ databases">
        <title>Phylogeny of dyella-like bacteria.</title>
        <authorList>
            <person name="Fu J."/>
        </authorList>
    </citation>
    <scope>NUCLEOTIDE SEQUENCE [LARGE SCALE GENOMIC DNA]</scope>
    <source>
        <strain evidence="9 10">DHOB09</strain>
    </source>
</reference>
<dbReference type="PANTHER" id="PTHR30572:SF18">
    <property type="entry name" value="ABC-TYPE MACROLIDE FAMILY EXPORT SYSTEM PERMEASE COMPONENT 2"/>
    <property type="match status" value="1"/>
</dbReference>
<feature type="transmembrane region" description="Helical" evidence="6">
    <location>
        <begin position="309"/>
        <end position="331"/>
    </location>
</feature>
<dbReference type="PANTHER" id="PTHR30572">
    <property type="entry name" value="MEMBRANE COMPONENT OF TRANSPORTER-RELATED"/>
    <property type="match status" value="1"/>
</dbReference>